<comment type="caution">
    <text evidence="5">The sequence shown here is derived from an EMBL/GenBank/DDBJ whole genome shotgun (WGS) entry which is preliminary data.</text>
</comment>
<dbReference type="Pfam" id="PF18721">
    <property type="entry name" value="CxC6"/>
    <property type="match status" value="1"/>
</dbReference>
<proteinExistence type="predicted"/>
<protein>
    <recommendedName>
        <fullName evidence="7">CxC5 like cysteine cluster associated with KDZ domain-containing protein</fullName>
    </recommendedName>
</protein>
<evidence type="ECO:0000313" key="5">
    <source>
        <dbReference type="EMBL" id="KAF7433556.1"/>
    </source>
</evidence>
<dbReference type="Pfam" id="PF18718">
    <property type="entry name" value="CxC5"/>
    <property type="match status" value="1"/>
</dbReference>
<reference evidence="5" key="1">
    <citation type="submission" date="2019-07" db="EMBL/GenBank/DDBJ databases">
        <authorList>
            <person name="Palmer J.M."/>
        </authorList>
    </citation>
    <scope>NUCLEOTIDE SEQUENCE</scope>
    <source>
        <strain evidence="5">PC9</strain>
    </source>
</reference>
<evidence type="ECO:0008006" key="7">
    <source>
        <dbReference type="Google" id="ProtNLM"/>
    </source>
</evidence>
<feature type="compositionally biased region" description="Acidic residues" evidence="2">
    <location>
        <begin position="1323"/>
        <end position="1334"/>
    </location>
</feature>
<feature type="compositionally biased region" description="Acidic residues" evidence="2">
    <location>
        <begin position="144"/>
        <end position="160"/>
    </location>
</feature>
<feature type="compositionally biased region" description="Pro residues" evidence="2">
    <location>
        <begin position="1"/>
        <end position="18"/>
    </location>
</feature>
<evidence type="ECO:0000313" key="6">
    <source>
        <dbReference type="Proteomes" id="UP000623687"/>
    </source>
</evidence>
<name>A0A8H6ZZ47_PLEOS</name>
<feature type="compositionally biased region" description="Acidic residues" evidence="2">
    <location>
        <begin position="63"/>
        <end position="72"/>
    </location>
</feature>
<feature type="region of interest" description="Disordered" evidence="2">
    <location>
        <begin position="716"/>
        <end position="748"/>
    </location>
</feature>
<feature type="region of interest" description="Disordered" evidence="2">
    <location>
        <begin position="1"/>
        <end position="254"/>
    </location>
</feature>
<feature type="region of interest" description="Disordered" evidence="2">
    <location>
        <begin position="1318"/>
        <end position="1349"/>
    </location>
</feature>
<evidence type="ECO:0000259" key="3">
    <source>
        <dbReference type="Pfam" id="PF18718"/>
    </source>
</evidence>
<organism evidence="5 6">
    <name type="scientific">Pleurotus ostreatus</name>
    <name type="common">Oyster mushroom</name>
    <name type="synonym">White-rot fungus</name>
    <dbReference type="NCBI Taxonomy" id="5322"/>
    <lineage>
        <taxon>Eukaryota</taxon>
        <taxon>Fungi</taxon>
        <taxon>Dikarya</taxon>
        <taxon>Basidiomycota</taxon>
        <taxon>Agaricomycotina</taxon>
        <taxon>Agaricomycetes</taxon>
        <taxon>Agaricomycetidae</taxon>
        <taxon>Agaricales</taxon>
        <taxon>Pleurotineae</taxon>
        <taxon>Pleurotaceae</taxon>
        <taxon>Pleurotus</taxon>
    </lineage>
</organism>
<gene>
    <name evidence="5" type="ORF">PC9H_005515</name>
</gene>
<feature type="compositionally biased region" description="Low complexity" evidence="2">
    <location>
        <begin position="727"/>
        <end position="748"/>
    </location>
</feature>
<dbReference type="Proteomes" id="UP000623687">
    <property type="component" value="Unassembled WGS sequence"/>
</dbReference>
<feature type="compositionally biased region" description="Polar residues" evidence="2">
    <location>
        <begin position="76"/>
        <end position="85"/>
    </location>
</feature>
<dbReference type="OrthoDB" id="2527272at2759"/>
<dbReference type="EMBL" id="JACETU010000003">
    <property type="protein sequence ID" value="KAF7433556.1"/>
    <property type="molecule type" value="Genomic_DNA"/>
</dbReference>
<feature type="domain" description="CxC5 like cysteine cluster associated with KDZ" evidence="3">
    <location>
        <begin position="812"/>
        <end position="879"/>
    </location>
</feature>
<feature type="domain" description="CxC6 like cysteine cluster associated with KDZ" evidence="4">
    <location>
        <begin position="1033"/>
        <end position="1097"/>
    </location>
</feature>
<evidence type="ECO:0000259" key="4">
    <source>
        <dbReference type="Pfam" id="PF18721"/>
    </source>
</evidence>
<dbReference type="GeneID" id="59375333"/>
<feature type="compositionally biased region" description="Basic and acidic residues" evidence="2">
    <location>
        <begin position="179"/>
        <end position="193"/>
    </location>
</feature>
<feature type="coiled-coil region" evidence="1">
    <location>
        <begin position="565"/>
        <end position="602"/>
    </location>
</feature>
<feature type="region of interest" description="Disordered" evidence="2">
    <location>
        <begin position="401"/>
        <end position="420"/>
    </location>
</feature>
<accession>A0A8H6ZZ47</accession>
<feature type="compositionally biased region" description="Acidic residues" evidence="2">
    <location>
        <begin position="169"/>
        <end position="178"/>
    </location>
</feature>
<keyword evidence="1" id="KW-0175">Coiled coil</keyword>
<sequence length="1349" mass="147873">MAPAIPPTPSVTPPPALPTSPGQLGQQPRPFKRPSGDEDLPLQVKQVKKTSKTNKKTKTSADRDEEDEEAEEPTVQKMTVTSRILSESGAALAPPPRRAGTGVLLPPVAPRIVSTRVCRADPGDVPQVVDKGKGRDLTNLGSSDAEDEPEDNDEEEEDQEEEKKLSDEGPGEVDDDEEKEKTSSEEEKEKMLSDEVSNAGDDKSSDTGDDAMDLDSNITPRNLPASKRQASASPIAHRHVAQRSKADHANNTPLPAPVFAGFNDMPSSPIADDFNDLQGASRTMGGVARAKGHGVAPNMADFNTQQADLVPIRNEGRVLVYKHEDRTIAKPRAVRIPLAYTLGPVLKAMVKKMTALADSDISLWVNNDWEMKGPFAVAIEGDEPVEWDNNKEMELLMERSTQGSGFHPPPSPSVTSVDTPSTISSLAPSASVSTAGADTASLTISQQLTTAFSDPALLQLAIMLKVLYSMTPKASQKGEILQIYAWMKAAAQVPAKWLELKNAGKWTGCDLSINELCSLYICKTNYNTYSKMFDNAEQFPILHALLNDPTYNQSSEEHRAVWGTCKLTKENLAVVTKELKDKEDKEKRAKEKARLAKEKKSKKASTSNFSLQALLMLLSFWLLLGLLPCVSAAPLEDPFPGILFADFAKVIKSSFGADITLATVLMLLFSITNNTNLLNLHGQQQAVPTNTQVVTSWMAAFVRAIKDRLQLDSLVADDDSDTEMNTDSDSGSDSGSASSSSTNTSVSSDARTTYDTLFLPTDRHEDQSPKQQTTILGKKLDFFCRSLNLYSHNKRGTLHGKLLPISTADICPVLIITPTVIQCSDATCPGRALTQYQRYRDVSKATLLRGSECFEKVPVLAGKCPACSSMFWADHESSTTLLTTATLRFTFQTPNTSKSELRHTWKAFVLESIRLLAEPSGAELLFVDNMAVKDLVTAAYEYLGDGGIIRSAEGHSCDECCHAFKDVADVIPNQPDNPAALAGHDENHAVPEYAGPAVEDAEAMDVDDVPASDASEPAGGAALSNPADVRMIVIDGIVMGPRHCAMPGCEVGLLNAQTGVFCKAHQDEMGVRCRMKDCVRVKVAGTQACVNHQEQWRVYRARYANSSLLGVQRMLRRAQEERQEWLPVGGGAELPEHDDLAEQEVEQVSGSKYNNYFSAPRFYCVETICAPCGVVLAWRKFAKSEGVAKILWFLEDVYPHALATLLLTKGHWPAWEPTTQIIVDSYHYINHQVTDHLCRTWCNPAPLNGDAPNLVVVDEDKQGNPYYKRAFNTQACEQLNAWLGGFQTVLNWMTVSNFDFTMHVLLFLHTQCVIARQQGREEEAGDESEDEEDENGVRYGQQEMQDDDD</sequence>
<evidence type="ECO:0000256" key="1">
    <source>
        <dbReference type="SAM" id="Coils"/>
    </source>
</evidence>
<feature type="compositionally biased region" description="Basic residues" evidence="2">
    <location>
        <begin position="46"/>
        <end position="58"/>
    </location>
</feature>
<evidence type="ECO:0000256" key="2">
    <source>
        <dbReference type="SAM" id="MobiDB-lite"/>
    </source>
</evidence>
<keyword evidence="6" id="KW-1185">Reference proteome</keyword>
<dbReference type="InterPro" id="IPR040898">
    <property type="entry name" value="CxC6"/>
</dbReference>
<feature type="compositionally biased region" description="Acidic residues" evidence="2">
    <location>
        <begin position="716"/>
        <end position="726"/>
    </location>
</feature>
<dbReference type="InterPro" id="IPR041539">
    <property type="entry name" value="CxC5"/>
</dbReference>
<dbReference type="RefSeq" id="XP_036633583.1">
    <property type="nucleotide sequence ID" value="XM_036775081.1"/>
</dbReference>
<dbReference type="VEuPathDB" id="FungiDB:PC9H_005515"/>